<evidence type="ECO:0000259" key="2">
    <source>
        <dbReference type="Pfam" id="PF03749"/>
    </source>
</evidence>
<dbReference type="Gene3D" id="2.40.50.580">
    <property type="match status" value="1"/>
</dbReference>
<dbReference type="PANTHER" id="PTHR30545:SF2">
    <property type="entry name" value="SUGAR FERMENTATION STIMULATION PROTEIN A"/>
    <property type="match status" value="1"/>
</dbReference>
<organism evidence="4">
    <name type="scientific">Desulfobacca acetoxidans</name>
    <dbReference type="NCBI Taxonomy" id="60893"/>
    <lineage>
        <taxon>Bacteria</taxon>
        <taxon>Pseudomonadati</taxon>
        <taxon>Thermodesulfobacteriota</taxon>
        <taxon>Desulfobaccia</taxon>
        <taxon>Desulfobaccales</taxon>
        <taxon>Desulfobaccaceae</taxon>
        <taxon>Desulfobacca</taxon>
    </lineage>
</organism>
<evidence type="ECO:0000256" key="1">
    <source>
        <dbReference type="HAMAP-Rule" id="MF_00095"/>
    </source>
</evidence>
<feature type="domain" description="SfsA N-terminal OB" evidence="3">
    <location>
        <begin position="20"/>
        <end position="86"/>
    </location>
</feature>
<feature type="domain" description="Sugar fermentation stimulation protein C-terminal" evidence="2">
    <location>
        <begin position="90"/>
        <end position="220"/>
    </location>
</feature>
<dbReference type="EMBL" id="DTHB01000043">
    <property type="protein sequence ID" value="HGB14772.1"/>
    <property type="molecule type" value="Genomic_DNA"/>
</dbReference>
<evidence type="ECO:0000313" key="4">
    <source>
        <dbReference type="EMBL" id="HGB14772.1"/>
    </source>
</evidence>
<dbReference type="InterPro" id="IPR005224">
    <property type="entry name" value="SfsA"/>
</dbReference>
<dbReference type="InterPro" id="IPR040452">
    <property type="entry name" value="SfsA_C"/>
</dbReference>
<dbReference type="InterPro" id="IPR041465">
    <property type="entry name" value="SfsA_N"/>
</dbReference>
<dbReference type="HAMAP" id="MF_00095">
    <property type="entry name" value="SfsA"/>
    <property type="match status" value="1"/>
</dbReference>
<sequence>MKSFRPSVRFDSPLIPAFFLRREKRFLAEVELETGGRVWVHVPNSGALTGCMATGQEILLTRDEGPGRKTGYTWRFSRIPGGWVCIDTLVPNRLIGKALRGPGLAGLPPLPRVRAEVTLPRGSRLDFVADTGDRLVFLEVKSVTWVENGVALFPDGVTSRGRRHLEELQSLVRQGHEAWQIFVVQRHDATLFRPAVEVDPHFSQELLKAQAHGVHIAVFQEIVCPPEITLAETLPYDLIFAPIPNQILTDF</sequence>
<comment type="caution">
    <text evidence="4">The sequence shown here is derived from an EMBL/GenBank/DDBJ whole genome shotgun (WGS) entry which is preliminary data.</text>
</comment>
<protein>
    <recommendedName>
        <fullName evidence="1">Sugar fermentation stimulation protein homolog</fullName>
    </recommendedName>
</protein>
<proteinExistence type="inferred from homology"/>
<dbReference type="Pfam" id="PF17746">
    <property type="entry name" value="SfsA_N"/>
    <property type="match status" value="1"/>
</dbReference>
<evidence type="ECO:0000259" key="3">
    <source>
        <dbReference type="Pfam" id="PF17746"/>
    </source>
</evidence>
<dbReference type="NCBIfam" id="TIGR00230">
    <property type="entry name" value="sfsA"/>
    <property type="match status" value="1"/>
</dbReference>
<dbReference type="Pfam" id="PF03749">
    <property type="entry name" value="SfsA"/>
    <property type="match status" value="1"/>
</dbReference>
<dbReference type="GO" id="GO:0003677">
    <property type="term" value="F:DNA binding"/>
    <property type="evidence" value="ECO:0007669"/>
    <property type="project" value="InterPro"/>
</dbReference>
<reference evidence="4" key="1">
    <citation type="journal article" date="2020" name="mSystems">
        <title>Genome- and Community-Level Interaction Insights into Carbon Utilization and Element Cycling Functions of Hydrothermarchaeota in Hydrothermal Sediment.</title>
        <authorList>
            <person name="Zhou Z."/>
            <person name="Liu Y."/>
            <person name="Xu W."/>
            <person name="Pan J."/>
            <person name="Luo Z.H."/>
            <person name="Li M."/>
        </authorList>
    </citation>
    <scope>NUCLEOTIDE SEQUENCE [LARGE SCALE GENOMIC DNA]</scope>
    <source>
        <strain evidence="4">SpSt-776</strain>
    </source>
</reference>
<dbReference type="CDD" id="cd22359">
    <property type="entry name" value="SfsA-like_bacterial"/>
    <property type="match status" value="1"/>
</dbReference>
<dbReference type="Gene3D" id="3.40.1350.60">
    <property type="match status" value="1"/>
</dbReference>
<accession>A0A7C3WMN0</accession>
<dbReference type="AlphaFoldDB" id="A0A7C3WMN0"/>
<comment type="similarity">
    <text evidence="1">Belongs to the SfsA family.</text>
</comment>
<dbReference type="PANTHER" id="PTHR30545">
    <property type="entry name" value="SUGAR FERMENTATION STIMULATION PROTEIN A"/>
    <property type="match status" value="1"/>
</dbReference>
<name>A0A7C3WMN0_9BACT</name>
<gene>
    <name evidence="1 4" type="primary">sfsA</name>
    <name evidence="4" type="ORF">ENV62_06010</name>
</gene>